<name>A0A1A7XII7_9TELE</name>
<evidence type="ECO:0000256" key="1">
    <source>
        <dbReference type="SAM" id="MobiDB-lite"/>
    </source>
</evidence>
<reference evidence="3" key="2">
    <citation type="submission" date="2016-06" db="EMBL/GenBank/DDBJ databases">
        <title>The genome of a short-lived fish provides insights into sex chromosome evolution and the genetic control of aging.</title>
        <authorList>
            <person name="Reichwald K."/>
            <person name="Felder M."/>
            <person name="Petzold A."/>
            <person name="Koch P."/>
            <person name="Groth M."/>
            <person name="Platzer M."/>
        </authorList>
    </citation>
    <scope>NUCLEOTIDE SEQUENCE</scope>
    <source>
        <tissue evidence="3">Brain</tissue>
    </source>
</reference>
<feature type="region of interest" description="Disordered" evidence="1">
    <location>
        <begin position="19"/>
        <end position="38"/>
    </location>
</feature>
<proteinExistence type="predicted"/>
<dbReference type="PANTHER" id="PTHR47611:SF3">
    <property type="entry name" value="HAT C-TERMINAL DIMERISATION DOMAIN-CONTAINING PROTEIN"/>
    <property type="match status" value="1"/>
</dbReference>
<evidence type="ECO:0000259" key="2">
    <source>
        <dbReference type="Pfam" id="PF05699"/>
    </source>
</evidence>
<evidence type="ECO:0000313" key="3">
    <source>
        <dbReference type="EMBL" id="SBP17818.1"/>
    </source>
</evidence>
<reference evidence="3" key="1">
    <citation type="submission" date="2016-05" db="EMBL/GenBank/DDBJ databases">
        <authorList>
            <person name="Lavstsen T."/>
            <person name="Jespersen J.S."/>
        </authorList>
    </citation>
    <scope>NUCLEOTIDE SEQUENCE</scope>
    <source>
        <tissue evidence="3">Brain</tissue>
    </source>
</reference>
<dbReference type="Pfam" id="PF05699">
    <property type="entry name" value="Dimer_Tnp_hAT"/>
    <property type="match status" value="1"/>
</dbReference>
<dbReference type="AlphaFoldDB" id="A0A1A7XII7"/>
<sequence>PEQHECILAMHVKVLVQPKVQTDGTSADEPSASKRKPSSLLVSLLGQSFSDVEVSEESKTPYVRAEEEMDNYLKASSLPLSEDPLNWWRVHKVTFPLLARLSKQYLCIPGTSVSAERVFSTAGDVVTAKRSTLKPKHVDQLVFLHKNFQPPNMN</sequence>
<dbReference type="EMBL" id="HADW01016418">
    <property type="protein sequence ID" value="SBP17818.1"/>
    <property type="molecule type" value="Transcribed_RNA"/>
</dbReference>
<dbReference type="SUPFAM" id="SSF53098">
    <property type="entry name" value="Ribonuclease H-like"/>
    <property type="match status" value="1"/>
</dbReference>
<dbReference type="GO" id="GO:0046983">
    <property type="term" value="F:protein dimerization activity"/>
    <property type="evidence" value="ECO:0007669"/>
    <property type="project" value="InterPro"/>
</dbReference>
<feature type="domain" description="HAT C-terminal dimerisation" evidence="2">
    <location>
        <begin position="68"/>
        <end position="147"/>
    </location>
</feature>
<dbReference type="PANTHER" id="PTHR47611">
    <property type="entry name" value="HAT DIMERISATION DOMAIN, C-TERMINAL"/>
    <property type="match status" value="1"/>
</dbReference>
<accession>A0A1A7XII7</accession>
<dbReference type="InterPro" id="IPR012337">
    <property type="entry name" value="RNaseH-like_sf"/>
</dbReference>
<dbReference type="InterPro" id="IPR008906">
    <property type="entry name" value="HATC_C_dom"/>
</dbReference>
<protein>
    <recommendedName>
        <fullName evidence="2">HAT C-terminal dimerisation domain-containing protein</fullName>
    </recommendedName>
</protein>
<organism evidence="3">
    <name type="scientific">Iconisemion striatum</name>
    <dbReference type="NCBI Taxonomy" id="60296"/>
    <lineage>
        <taxon>Eukaryota</taxon>
        <taxon>Metazoa</taxon>
        <taxon>Chordata</taxon>
        <taxon>Craniata</taxon>
        <taxon>Vertebrata</taxon>
        <taxon>Euteleostomi</taxon>
        <taxon>Actinopterygii</taxon>
        <taxon>Neopterygii</taxon>
        <taxon>Teleostei</taxon>
        <taxon>Neoteleostei</taxon>
        <taxon>Acanthomorphata</taxon>
        <taxon>Ovalentaria</taxon>
        <taxon>Atherinomorphae</taxon>
        <taxon>Cyprinodontiformes</taxon>
        <taxon>Nothobranchiidae</taxon>
        <taxon>Iconisemion</taxon>
    </lineage>
</organism>
<feature type="non-terminal residue" evidence="3">
    <location>
        <position position="1"/>
    </location>
</feature>
<gene>
    <name evidence="3" type="primary">CR356230.1</name>
</gene>